<feature type="transmembrane region" description="Helical" evidence="1">
    <location>
        <begin position="58"/>
        <end position="76"/>
    </location>
</feature>
<feature type="transmembrane region" description="Helical" evidence="1">
    <location>
        <begin position="141"/>
        <end position="164"/>
    </location>
</feature>
<proteinExistence type="predicted"/>
<keyword evidence="1" id="KW-0812">Transmembrane</keyword>
<protein>
    <submittedName>
        <fullName evidence="2">Uncharacterized protein</fullName>
    </submittedName>
</protein>
<organism evidence="2 3">
    <name type="scientific">Actinomadura vinacea</name>
    <dbReference type="NCBI Taxonomy" id="115336"/>
    <lineage>
        <taxon>Bacteria</taxon>
        <taxon>Bacillati</taxon>
        <taxon>Actinomycetota</taxon>
        <taxon>Actinomycetes</taxon>
        <taxon>Streptosporangiales</taxon>
        <taxon>Thermomonosporaceae</taxon>
        <taxon>Actinomadura</taxon>
    </lineage>
</organism>
<dbReference type="RefSeq" id="WP_344589725.1">
    <property type="nucleotide sequence ID" value="NZ_BAAARW010000012.1"/>
</dbReference>
<dbReference type="Proteomes" id="UP001501231">
    <property type="component" value="Unassembled WGS sequence"/>
</dbReference>
<reference evidence="3" key="1">
    <citation type="journal article" date="2019" name="Int. J. Syst. Evol. Microbiol.">
        <title>The Global Catalogue of Microorganisms (GCM) 10K type strain sequencing project: providing services to taxonomists for standard genome sequencing and annotation.</title>
        <authorList>
            <consortium name="The Broad Institute Genomics Platform"/>
            <consortium name="The Broad Institute Genome Sequencing Center for Infectious Disease"/>
            <person name="Wu L."/>
            <person name="Ma J."/>
        </authorList>
    </citation>
    <scope>NUCLEOTIDE SEQUENCE [LARGE SCALE GENOMIC DNA]</scope>
    <source>
        <strain evidence="3">JCM 3325</strain>
    </source>
</reference>
<dbReference type="EMBL" id="BAAARW010000012">
    <property type="protein sequence ID" value="GAA2418516.1"/>
    <property type="molecule type" value="Genomic_DNA"/>
</dbReference>
<sequence>MEPRNEREAKLLEAVQRPGGRFADRRGRRLMVGAGAACLALLWAAAAVSWVLAPSDTAMIVTFVLTPISVLAGLSVRHTLVIGTRGTVGLPVHLLDERQREDRLRAQAVAQHATLLLLALTCFVFLQALPKSPEGDHVPSAAVAVLFVALLATVWALPLLIAAWRQTDPPAGDEDDEDLDVPARTA</sequence>
<keyword evidence="1" id="KW-1133">Transmembrane helix</keyword>
<name>A0ABP5W6G3_9ACTN</name>
<evidence type="ECO:0000256" key="1">
    <source>
        <dbReference type="SAM" id="Phobius"/>
    </source>
</evidence>
<evidence type="ECO:0000313" key="3">
    <source>
        <dbReference type="Proteomes" id="UP001501231"/>
    </source>
</evidence>
<gene>
    <name evidence="2" type="ORF">GCM10010191_31690</name>
</gene>
<feature type="transmembrane region" description="Helical" evidence="1">
    <location>
        <begin position="108"/>
        <end position="129"/>
    </location>
</feature>
<keyword evidence="1" id="KW-0472">Membrane</keyword>
<comment type="caution">
    <text evidence="2">The sequence shown here is derived from an EMBL/GenBank/DDBJ whole genome shotgun (WGS) entry which is preliminary data.</text>
</comment>
<keyword evidence="3" id="KW-1185">Reference proteome</keyword>
<evidence type="ECO:0000313" key="2">
    <source>
        <dbReference type="EMBL" id="GAA2418516.1"/>
    </source>
</evidence>
<accession>A0ABP5W6G3</accession>
<feature type="transmembrane region" description="Helical" evidence="1">
    <location>
        <begin position="30"/>
        <end position="52"/>
    </location>
</feature>